<dbReference type="Proteomes" id="UP001230978">
    <property type="component" value="Chromosome"/>
</dbReference>
<keyword evidence="3" id="KW-1185">Reference proteome</keyword>
<protein>
    <submittedName>
        <fullName evidence="2">Uncharacterized protein</fullName>
    </submittedName>
</protein>
<dbReference type="RefSeq" id="WP_281465829.1">
    <property type="nucleotide sequence ID" value="NZ_CP124535.1"/>
</dbReference>
<keyword evidence="1" id="KW-0732">Signal</keyword>
<dbReference type="EMBL" id="CP124535">
    <property type="protein sequence ID" value="WGV15957.1"/>
    <property type="molecule type" value="Genomic_DNA"/>
</dbReference>
<accession>A0ABY8Q6P5</accession>
<reference evidence="2 3" key="1">
    <citation type="submission" date="2023-04" db="EMBL/GenBank/DDBJ databases">
        <title>YMD61, complete Genome.</title>
        <authorList>
            <person name="Zhang J."/>
        </authorList>
    </citation>
    <scope>NUCLEOTIDE SEQUENCE [LARGE SCALE GENOMIC DNA]</scope>
    <source>
        <strain evidence="2 3">YMD61</strain>
    </source>
</reference>
<proteinExistence type="predicted"/>
<evidence type="ECO:0000256" key="1">
    <source>
        <dbReference type="SAM" id="SignalP"/>
    </source>
</evidence>
<feature type="signal peptide" evidence="1">
    <location>
        <begin position="1"/>
        <end position="27"/>
    </location>
</feature>
<feature type="chain" id="PRO_5046212194" evidence="1">
    <location>
        <begin position="28"/>
        <end position="143"/>
    </location>
</feature>
<evidence type="ECO:0000313" key="3">
    <source>
        <dbReference type="Proteomes" id="UP001230978"/>
    </source>
</evidence>
<evidence type="ECO:0000313" key="2">
    <source>
        <dbReference type="EMBL" id="WGV15957.1"/>
    </source>
</evidence>
<gene>
    <name evidence="2" type="ORF">QF092_17150</name>
</gene>
<sequence>MEFTMRPVRTIAAISAITFLGVASAFADGVTVKQVTKAKTGEELVQLGATRLSAADFKARVVGKQMTEVGKSWTWIIKSNGKTESAAADGSWSDASAWKMKGDTYCRDVEGSERCSDVYLIGGYLRMTEGGGDALSGWTVKLD</sequence>
<organism evidence="2 3">
    <name type="scientific">Fuscovulum ytuae</name>
    <dbReference type="NCBI Taxonomy" id="3042299"/>
    <lineage>
        <taxon>Bacteria</taxon>
        <taxon>Pseudomonadati</taxon>
        <taxon>Pseudomonadota</taxon>
        <taxon>Alphaproteobacteria</taxon>
        <taxon>Rhodobacterales</taxon>
        <taxon>Paracoccaceae</taxon>
        <taxon>Fuscovulum</taxon>
    </lineage>
</organism>
<name>A0ABY8Q6P5_9RHOB</name>